<comment type="caution">
    <text evidence="1">The sequence shown here is derived from an EMBL/GenBank/DDBJ whole genome shotgun (WGS) entry which is preliminary data.</text>
</comment>
<keyword evidence="2" id="KW-1185">Reference proteome</keyword>
<dbReference type="EMBL" id="JADCNL010000506">
    <property type="protein sequence ID" value="KAG0447113.1"/>
    <property type="molecule type" value="Genomic_DNA"/>
</dbReference>
<sequence length="55" mass="6351">MAVGSITYLETQTKASDMLASRWMSKSRKHNEADWWDPHLMVEQPIDPNLLGNIH</sequence>
<name>A0A835U356_VANPL</name>
<feature type="non-terminal residue" evidence="1">
    <location>
        <position position="55"/>
    </location>
</feature>
<dbReference type="AlphaFoldDB" id="A0A835U356"/>
<dbReference type="Proteomes" id="UP000636800">
    <property type="component" value="Unassembled WGS sequence"/>
</dbReference>
<reference evidence="1 2" key="1">
    <citation type="journal article" date="2020" name="Nat. Food">
        <title>A phased Vanilla planifolia genome enables genetic improvement of flavour and production.</title>
        <authorList>
            <person name="Hasing T."/>
            <person name="Tang H."/>
            <person name="Brym M."/>
            <person name="Khazi F."/>
            <person name="Huang T."/>
            <person name="Chambers A.H."/>
        </authorList>
    </citation>
    <scope>NUCLEOTIDE SEQUENCE [LARGE SCALE GENOMIC DNA]</scope>
    <source>
        <tissue evidence="1">Leaf</tissue>
    </source>
</reference>
<protein>
    <submittedName>
        <fullName evidence="1">Uncharacterized protein</fullName>
    </submittedName>
</protein>
<proteinExistence type="predicted"/>
<organism evidence="1 2">
    <name type="scientific">Vanilla planifolia</name>
    <name type="common">Vanilla</name>
    <dbReference type="NCBI Taxonomy" id="51239"/>
    <lineage>
        <taxon>Eukaryota</taxon>
        <taxon>Viridiplantae</taxon>
        <taxon>Streptophyta</taxon>
        <taxon>Embryophyta</taxon>
        <taxon>Tracheophyta</taxon>
        <taxon>Spermatophyta</taxon>
        <taxon>Magnoliopsida</taxon>
        <taxon>Liliopsida</taxon>
        <taxon>Asparagales</taxon>
        <taxon>Orchidaceae</taxon>
        <taxon>Vanilloideae</taxon>
        <taxon>Vanilleae</taxon>
        <taxon>Vanilla</taxon>
    </lineage>
</organism>
<dbReference type="OrthoDB" id="1928191at2759"/>
<gene>
    <name evidence="1" type="ORF">HPP92_028505</name>
</gene>
<evidence type="ECO:0000313" key="1">
    <source>
        <dbReference type="EMBL" id="KAG0447113.1"/>
    </source>
</evidence>
<accession>A0A835U356</accession>
<evidence type="ECO:0000313" key="2">
    <source>
        <dbReference type="Proteomes" id="UP000636800"/>
    </source>
</evidence>